<dbReference type="AlphaFoldDB" id="A0A922CQW7"/>
<keyword evidence="1" id="KW-0175">Coiled coil</keyword>
<feature type="coiled-coil region" evidence="1">
    <location>
        <begin position="12"/>
        <end position="46"/>
    </location>
</feature>
<accession>A0A922CQW7</accession>
<evidence type="ECO:0000313" key="2">
    <source>
        <dbReference type="EMBL" id="KAG6455152.1"/>
    </source>
</evidence>
<evidence type="ECO:0000313" key="3">
    <source>
        <dbReference type="Proteomes" id="UP000791440"/>
    </source>
</evidence>
<organism evidence="2 3">
    <name type="scientific">Manduca sexta</name>
    <name type="common">Tobacco hawkmoth</name>
    <name type="synonym">Tobacco hornworm</name>
    <dbReference type="NCBI Taxonomy" id="7130"/>
    <lineage>
        <taxon>Eukaryota</taxon>
        <taxon>Metazoa</taxon>
        <taxon>Ecdysozoa</taxon>
        <taxon>Arthropoda</taxon>
        <taxon>Hexapoda</taxon>
        <taxon>Insecta</taxon>
        <taxon>Pterygota</taxon>
        <taxon>Neoptera</taxon>
        <taxon>Endopterygota</taxon>
        <taxon>Lepidoptera</taxon>
        <taxon>Glossata</taxon>
        <taxon>Ditrysia</taxon>
        <taxon>Bombycoidea</taxon>
        <taxon>Sphingidae</taxon>
        <taxon>Sphinginae</taxon>
        <taxon>Sphingini</taxon>
        <taxon>Manduca</taxon>
    </lineage>
</organism>
<evidence type="ECO:0000256" key="1">
    <source>
        <dbReference type="SAM" id="Coils"/>
    </source>
</evidence>
<reference evidence="2" key="2">
    <citation type="submission" date="2020-12" db="EMBL/GenBank/DDBJ databases">
        <authorList>
            <person name="Kanost M."/>
        </authorList>
    </citation>
    <scope>NUCLEOTIDE SEQUENCE</scope>
</reference>
<name>A0A922CQW7_MANSE</name>
<dbReference type="Proteomes" id="UP000791440">
    <property type="component" value="Unassembled WGS sequence"/>
</dbReference>
<reference evidence="2" key="1">
    <citation type="journal article" date="2016" name="Insect Biochem. Mol. Biol.">
        <title>Multifaceted biological insights from a draft genome sequence of the tobacco hornworm moth, Manduca sexta.</title>
        <authorList>
            <person name="Kanost M.R."/>
            <person name="Arrese E.L."/>
            <person name="Cao X."/>
            <person name="Chen Y.R."/>
            <person name="Chellapilla S."/>
            <person name="Goldsmith M.R."/>
            <person name="Grosse-Wilde E."/>
            <person name="Heckel D.G."/>
            <person name="Herndon N."/>
            <person name="Jiang H."/>
            <person name="Papanicolaou A."/>
            <person name="Qu J."/>
            <person name="Soulages J.L."/>
            <person name="Vogel H."/>
            <person name="Walters J."/>
            <person name="Waterhouse R.M."/>
            <person name="Ahn S.J."/>
            <person name="Almeida F.C."/>
            <person name="An C."/>
            <person name="Aqrawi P."/>
            <person name="Bretschneider A."/>
            <person name="Bryant W.B."/>
            <person name="Bucks S."/>
            <person name="Chao H."/>
            <person name="Chevignon G."/>
            <person name="Christen J.M."/>
            <person name="Clarke D.F."/>
            <person name="Dittmer N.T."/>
            <person name="Ferguson L.C.F."/>
            <person name="Garavelou S."/>
            <person name="Gordon K.H.J."/>
            <person name="Gunaratna R.T."/>
            <person name="Han Y."/>
            <person name="Hauser F."/>
            <person name="He Y."/>
            <person name="Heidel-Fischer H."/>
            <person name="Hirsh A."/>
            <person name="Hu Y."/>
            <person name="Jiang H."/>
            <person name="Kalra D."/>
            <person name="Klinner C."/>
            <person name="Konig C."/>
            <person name="Kovar C."/>
            <person name="Kroll A.R."/>
            <person name="Kuwar S.S."/>
            <person name="Lee S.L."/>
            <person name="Lehman R."/>
            <person name="Li K."/>
            <person name="Li Z."/>
            <person name="Liang H."/>
            <person name="Lovelace S."/>
            <person name="Lu Z."/>
            <person name="Mansfield J.H."/>
            <person name="McCulloch K.J."/>
            <person name="Mathew T."/>
            <person name="Morton B."/>
            <person name="Muzny D.M."/>
            <person name="Neunemann D."/>
            <person name="Ongeri F."/>
            <person name="Pauchet Y."/>
            <person name="Pu L.L."/>
            <person name="Pyrousis I."/>
            <person name="Rao X.J."/>
            <person name="Redding A."/>
            <person name="Roesel C."/>
            <person name="Sanchez-Gracia A."/>
            <person name="Schaack S."/>
            <person name="Shukla A."/>
            <person name="Tetreau G."/>
            <person name="Wang Y."/>
            <person name="Xiong G.H."/>
            <person name="Traut W."/>
            <person name="Walsh T.K."/>
            <person name="Worley K.C."/>
            <person name="Wu D."/>
            <person name="Wu W."/>
            <person name="Wu Y.Q."/>
            <person name="Zhang X."/>
            <person name="Zou Z."/>
            <person name="Zucker H."/>
            <person name="Briscoe A.D."/>
            <person name="Burmester T."/>
            <person name="Clem R.J."/>
            <person name="Feyereisen R."/>
            <person name="Grimmelikhuijzen C.J.P."/>
            <person name="Hamodrakas S.J."/>
            <person name="Hansson B.S."/>
            <person name="Huguet E."/>
            <person name="Jermiin L.S."/>
            <person name="Lan Q."/>
            <person name="Lehman H.K."/>
            <person name="Lorenzen M."/>
            <person name="Merzendorfer H."/>
            <person name="Michalopoulos I."/>
            <person name="Morton D.B."/>
            <person name="Muthukrishnan S."/>
            <person name="Oakeshott J.G."/>
            <person name="Palmer W."/>
            <person name="Park Y."/>
            <person name="Passarelli A.L."/>
            <person name="Rozas J."/>
            <person name="Schwartz L.M."/>
            <person name="Smith W."/>
            <person name="Southgate A."/>
            <person name="Vilcinskas A."/>
            <person name="Vogt R."/>
            <person name="Wang P."/>
            <person name="Werren J."/>
            <person name="Yu X.Q."/>
            <person name="Zhou J.J."/>
            <person name="Brown S.J."/>
            <person name="Scherer S.E."/>
            <person name="Richards S."/>
            <person name="Blissard G.W."/>
        </authorList>
    </citation>
    <scope>NUCLEOTIDE SEQUENCE</scope>
</reference>
<proteinExistence type="predicted"/>
<protein>
    <submittedName>
        <fullName evidence="2">Uncharacterized protein</fullName>
    </submittedName>
</protein>
<gene>
    <name evidence="2" type="ORF">O3G_MSEX009069</name>
</gene>
<comment type="caution">
    <text evidence="2">The sequence shown here is derived from an EMBL/GenBank/DDBJ whole genome shotgun (WGS) entry which is preliminary data.</text>
</comment>
<keyword evidence="3" id="KW-1185">Reference proteome</keyword>
<dbReference type="EMBL" id="JH668484">
    <property type="protein sequence ID" value="KAG6455152.1"/>
    <property type="molecule type" value="Genomic_DNA"/>
</dbReference>
<sequence length="266" mass="29588">MEEQNTMSCSSCGEVKAKIQELELRLAELENVISQQQHTINSLSSTPQSHINVDSDENYTNCTTISAPPTTSHTTLAELLADPFGERFDQHNTYPLMPNTDGAETPWQYDTHTYANIATCSTSTHPPALPHSAVAGSDTDGNTTGSGGNNCTQNNINHHTNINPHPTVINPQPLTQPNTATPTLQPPITQCVLCGRIIKHYNVARHYRTWHKSVPYKRTRGAIPPGQKQYSFTSRSFQKTCPRELRWPLDIFLVTEGANRAFYQCE</sequence>